<reference evidence="3 4" key="1">
    <citation type="submission" date="2018-08" db="EMBL/GenBank/DDBJ databases">
        <title>Genome and evolution of the arbuscular mycorrhizal fungus Diversispora epigaea (formerly Glomus versiforme) and its bacterial endosymbionts.</title>
        <authorList>
            <person name="Sun X."/>
            <person name="Fei Z."/>
            <person name="Harrison M."/>
        </authorList>
    </citation>
    <scope>NUCLEOTIDE SEQUENCE [LARGE SCALE GENOMIC DNA]</scope>
    <source>
        <strain evidence="3 4">IT104</strain>
    </source>
</reference>
<evidence type="ECO:0000313" key="3">
    <source>
        <dbReference type="EMBL" id="RHZ74842.1"/>
    </source>
</evidence>
<protein>
    <submittedName>
        <fullName evidence="3">Uncharacterized protein</fullName>
    </submittedName>
</protein>
<feature type="compositionally biased region" description="Low complexity" evidence="1">
    <location>
        <begin position="53"/>
        <end position="70"/>
    </location>
</feature>
<keyword evidence="4" id="KW-1185">Reference proteome</keyword>
<accession>A0A397IJ01</accession>
<gene>
    <name evidence="3" type="ORF">Glove_219g41</name>
</gene>
<dbReference type="EMBL" id="PQFF01000204">
    <property type="protein sequence ID" value="RHZ74842.1"/>
    <property type="molecule type" value="Genomic_DNA"/>
</dbReference>
<evidence type="ECO:0000256" key="2">
    <source>
        <dbReference type="SAM" id="Phobius"/>
    </source>
</evidence>
<keyword evidence="2" id="KW-0812">Transmembrane</keyword>
<keyword evidence="2" id="KW-0472">Membrane</keyword>
<comment type="caution">
    <text evidence="3">The sequence shown here is derived from an EMBL/GenBank/DDBJ whole genome shotgun (WGS) entry which is preliminary data.</text>
</comment>
<dbReference type="Proteomes" id="UP000266861">
    <property type="component" value="Unassembled WGS sequence"/>
</dbReference>
<evidence type="ECO:0000313" key="4">
    <source>
        <dbReference type="Proteomes" id="UP000266861"/>
    </source>
</evidence>
<dbReference type="AlphaFoldDB" id="A0A397IJ01"/>
<feature type="transmembrane region" description="Helical" evidence="2">
    <location>
        <begin position="15"/>
        <end position="35"/>
    </location>
</feature>
<proteinExistence type="predicted"/>
<sequence>MYFLTILLSYSQFTIFYIMFDYFYIITPLLALIFYKIIIKREQKVPVDNLPKNVSNDESNSDENSSGEGSSSEDENINEEVIHFRALLVREYVRVNYVRRRG</sequence>
<evidence type="ECO:0000256" key="1">
    <source>
        <dbReference type="SAM" id="MobiDB-lite"/>
    </source>
</evidence>
<name>A0A397IJ01_9GLOM</name>
<keyword evidence="2" id="KW-1133">Transmembrane helix</keyword>
<feature type="region of interest" description="Disordered" evidence="1">
    <location>
        <begin position="49"/>
        <end position="77"/>
    </location>
</feature>
<organism evidence="3 4">
    <name type="scientific">Diversispora epigaea</name>
    <dbReference type="NCBI Taxonomy" id="1348612"/>
    <lineage>
        <taxon>Eukaryota</taxon>
        <taxon>Fungi</taxon>
        <taxon>Fungi incertae sedis</taxon>
        <taxon>Mucoromycota</taxon>
        <taxon>Glomeromycotina</taxon>
        <taxon>Glomeromycetes</taxon>
        <taxon>Diversisporales</taxon>
        <taxon>Diversisporaceae</taxon>
        <taxon>Diversispora</taxon>
    </lineage>
</organism>